<feature type="compositionally biased region" description="Low complexity" evidence="8">
    <location>
        <begin position="215"/>
        <end position="229"/>
    </location>
</feature>
<name>A0ABR2ZCC4_9AGAR</name>
<feature type="compositionally biased region" description="Polar residues" evidence="8">
    <location>
        <begin position="125"/>
        <end position="151"/>
    </location>
</feature>
<dbReference type="InterPro" id="IPR036678">
    <property type="entry name" value="MutS_con_dom_sf"/>
</dbReference>
<dbReference type="Gene3D" id="1.10.1420.10">
    <property type="match status" value="2"/>
</dbReference>
<protein>
    <recommendedName>
        <fullName evidence="6">DNA mismatch repair protein</fullName>
    </recommendedName>
</protein>
<dbReference type="Gene3D" id="3.40.50.300">
    <property type="entry name" value="P-loop containing nucleotide triphosphate hydrolases"/>
    <property type="match status" value="1"/>
</dbReference>
<organism evidence="10 11">
    <name type="scientific">Marasmius tenuissimus</name>
    <dbReference type="NCBI Taxonomy" id="585030"/>
    <lineage>
        <taxon>Eukaryota</taxon>
        <taxon>Fungi</taxon>
        <taxon>Dikarya</taxon>
        <taxon>Basidiomycota</taxon>
        <taxon>Agaricomycotina</taxon>
        <taxon>Agaricomycetes</taxon>
        <taxon>Agaricomycetidae</taxon>
        <taxon>Agaricales</taxon>
        <taxon>Marasmiineae</taxon>
        <taxon>Marasmiaceae</taxon>
        <taxon>Marasmius</taxon>
    </lineage>
</organism>
<feature type="compositionally biased region" description="Basic and acidic residues" evidence="8">
    <location>
        <begin position="268"/>
        <end position="282"/>
    </location>
</feature>
<dbReference type="Proteomes" id="UP001437256">
    <property type="component" value="Unassembled WGS sequence"/>
</dbReference>
<dbReference type="SUPFAM" id="SSF52540">
    <property type="entry name" value="P-loop containing nucleoside triphosphate hydrolases"/>
    <property type="match status" value="1"/>
</dbReference>
<evidence type="ECO:0000259" key="9">
    <source>
        <dbReference type="PROSITE" id="PS00486"/>
    </source>
</evidence>
<comment type="function">
    <text evidence="6 7">Component of the post-replicative DNA mismatch repair system (MMR).</text>
</comment>
<evidence type="ECO:0000256" key="7">
    <source>
        <dbReference type="RuleBase" id="RU003756"/>
    </source>
</evidence>
<dbReference type="InterPro" id="IPR016151">
    <property type="entry name" value="DNA_mismatch_repair_MutS_N"/>
</dbReference>
<evidence type="ECO:0000313" key="11">
    <source>
        <dbReference type="Proteomes" id="UP001437256"/>
    </source>
</evidence>
<dbReference type="InterPro" id="IPR027417">
    <property type="entry name" value="P-loop_NTPase"/>
</dbReference>
<evidence type="ECO:0000256" key="3">
    <source>
        <dbReference type="ARBA" id="ARBA00022763"/>
    </source>
</evidence>
<dbReference type="Pfam" id="PF05192">
    <property type="entry name" value="MutS_III"/>
    <property type="match status" value="1"/>
</dbReference>
<feature type="compositionally biased region" description="Basic residues" evidence="8">
    <location>
        <begin position="240"/>
        <end position="251"/>
    </location>
</feature>
<comment type="caution">
    <text evidence="10">The sequence shown here is derived from an EMBL/GenBank/DDBJ whole genome shotgun (WGS) entry which is preliminary data.</text>
</comment>
<dbReference type="Gene3D" id="3.40.1170.10">
    <property type="entry name" value="DNA repair protein MutS, domain I"/>
    <property type="match status" value="1"/>
</dbReference>
<dbReference type="PROSITE" id="PS00486">
    <property type="entry name" value="DNA_MISMATCH_REPAIR_2"/>
    <property type="match status" value="1"/>
</dbReference>
<dbReference type="InterPro" id="IPR017261">
    <property type="entry name" value="DNA_mismatch_repair_MutS/MSH"/>
</dbReference>
<dbReference type="Gene3D" id="3.30.420.110">
    <property type="entry name" value="MutS, connector domain"/>
    <property type="match status" value="1"/>
</dbReference>
<feature type="domain" description="DNA mismatch repair proteins mutS family" evidence="9">
    <location>
        <begin position="1058"/>
        <end position="1074"/>
    </location>
</feature>
<feature type="compositionally biased region" description="Basic and acidic residues" evidence="8">
    <location>
        <begin position="35"/>
        <end position="45"/>
    </location>
</feature>
<dbReference type="SUPFAM" id="SSF48334">
    <property type="entry name" value="DNA repair protein MutS, domain III"/>
    <property type="match status" value="1"/>
</dbReference>
<sequence length="1234" mass="136880">MASKSKSSENLKQKSLMSFFGKPDGSSSAKPSRKATSDETKDASKTQKSQSTATPRTPASRKSATTSSAPATSSSPSTAAGKDTPPTSDAIDVDMASSPPPGSPGVRVKTGTGKRKIILEDSDSDIQASAKSTGSRGSSLPADSSPPTRSGRSAKRAKMSVPPSDEEDEEDTQSVRSLNQRLTRFKKSPVKRGAASTDDDDFIANSDSESDAKSFKSSSRASSRNSVVSSDDEEEEPSTRKKSQPKPKKAVRPSATPVGGSSSFLTAAERREQDKKNEKKSAESPYSFLLDVKDKDGRRPGDPKYDPRTLYVPPKVWKEFTPFEKQFWEIKQNHYDTVLFFQKGKFFELYEDDARIGHREFDLKLTERVKMCMVGVPEMSFNFWAAKFLGKGYKVGRVDQAETALGAEMRVASDKKSGKAKATEKDKIVRRELHKVYTNGTLVDGEMITDDEAGHCISVREIESEDGSSNVFGVCVLDCSTSQFDLSVFQDDICRTKLETLMRQVRPKELLFTKGNLTVSTTRLLKLILPAACQWTGLREVEGLDYEATLEELRNRYPRNEEEMEDDTAILPTSVPQPIRDIADSKCAIEALGSMIWYLQQLNIDKDILTMKNFNIYDPMKKGEGLVLDGQTLAHIEVLLNNEGTEDGSLLKLLSRCSTPFGKRLFRIWLCMPLRNATDINARLDAVEDLMNHPTFESAFMAIAKGLPDLERVVSRVHAKNCKVKDFLNVLSAFEKLSKGLGSLADESESFNSKTILGLLRSAPDLSPNIKNIQSMYEKPTSDKDLNELTPREGKDDQYDLVMDEINQLERSLNKELKRIEKSLGCSLDWWHSAVGSKEIYLVETSANQKQIPKEWTKNSGTKAKTRWIVPSLQKDIRSLKEARERRSAAIKTFKYRLYDEFDADRAVWLRTVRVFSELDCLLSLAKSSIAIGEPSCRPVFAEGDVAFVEFKNLRHPNIASLKDFIPNTVHLGGKVGRIALLTGPNMAGKSTVMRMTATGVIMAQLGMFVPAEEARLCPVDSILTRMGAYDNMFSNSSTFKVELDECCKILRDATTKSLVILDELGRGTSTYDGMAIAGAVLHQLATFTLPLAFFATHYGSLTDDFAYHPNIRNMHMATSVDDERREIVFLYKLVEGIATSSFGTHVANLAGVPLDVVDRAQVVSETFAAQFREKQKAKKQADARSKLPLVAQADFTYLVSLAIGKAQLPADCTRQRHILNMVKDLAAIHLRTK</sequence>
<dbReference type="InterPro" id="IPR007860">
    <property type="entry name" value="DNA_mmatch_repair_MutS_con_dom"/>
</dbReference>
<evidence type="ECO:0000313" key="10">
    <source>
        <dbReference type="EMBL" id="KAL0059301.1"/>
    </source>
</evidence>
<dbReference type="PANTHER" id="PTHR11361">
    <property type="entry name" value="DNA MISMATCH REPAIR PROTEIN MUTS FAMILY MEMBER"/>
    <property type="match status" value="1"/>
</dbReference>
<dbReference type="InterPro" id="IPR000432">
    <property type="entry name" value="DNA_mismatch_repair_MutS_C"/>
</dbReference>
<dbReference type="SUPFAM" id="SSF53150">
    <property type="entry name" value="DNA repair protein MutS, domain II"/>
    <property type="match status" value="1"/>
</dbReference>
<keyword evidence="2 6" id="KW-0547">Nucleotide-binding</keyword>
<dbReference type="Pfam" id="PF05190">
    <property type="entry name" value="MutS_IV"/>
    <property type="match status" value="1"/>
</dbReference>
<evidence type="ECO:0000256" key="4">
    <source>
        <dbReference type="ARBA" id="ARBA00022840"/>
    </source>
</evidence>
<evidence type="ECO:0000256" key="5">
    <source>
        <dbReference type="ARBA" id="ARBA00023125"/>
    </source>
</evidence>
<evidence type="ECO:0000256" key="1">
    <source>
        <dbReference type="ARBA" id="ARBA00006271"/>
    </source>
</evidence>
<proteinExistence type="inferred from homology"/>
<comment type="similarity">
    <text evidence="1 6 7">Belongs to the DNA mismatch repair MutS family.</text>
</comment>
<keyword evidence="3 6" id="KW-0227">DNA damage</keyword>
<feature type="compositionally biased region" description="Polar residues" evidence="8">
    <location>
        <begin position="46"/>
        <end position="55"/>
    </location>
</feature>
<feature type="region of interest" description="Disordered" evidence="8">
    <location>
        <begin position="1"/>
        <end position="283"/>
    </location>
</feature>
<feature type="compositionally biased region" description="Basic and acidic residues" evidence="8">
    <location>
        <begin position="1"/>
        <end position="12"/>
    </location>
</feature>
<dbReference type="InterPro" id="IPR036187">
    <property type="entry name" value="DNA_mismatch_repair_MutS_sf"/>
</dbReference>
<dbReference type="SMART" id="SM00533">
    <property type="entry name" value="MUTSd"/>
    <property type="match status" value="1"/>
</dbReference>
<feature type="compositionally biased region" description="Low complexity" evidence="8">
    <location>
        <begin position="57"/>
        <end position="80"/>
    </location>
</feature>
<dbReference type="Pfam" id="PF01624">
    <property type="entry name" value="MutS_I"/>
    <property type="match status" value="1"/>
</dbReference>
<dbReference type="Pfam" id="PF05188">
    <property type="entry name" value="MutS_II"/>
    <property type="match status" value="1"/>
</dbReference>
<dbReference type="InterPro" id="IPR007696">
    <property type="entry name" value="DNA_mismatch_repair_MutS_core"/>
</dbReference>
<dbReference type="PIRSF" id="PIRSF037677">
    <property type="entry name" value="DNA_mis_repair_Msh6"/>
    <property type="match status" value="1"/>
</dbReference>
<reference evidence="10 11" key="1">
    <citation type="submission" date="2024-05" db="EMBL/GenBank/DDBJ databases">
        <title>A draft genome resource for the thread blight pathogen Marasmius tenuissimus strain MS-2.</title>
        <authorList>
            <person name="Yulfo-Soto G.E."/>
            <person name="Baruah I.K."/>
            <person name="Amoako-Attah I."/>
            <person name="Bukari Y."/>
            <person name="Meinhardt L.W."/>
            <person name="Bailey B.A."/>
            <person name="Cohen S.P."/>
        </authorList>
    </citation>
    <scope>NUCLEOTIDE SEQUENCE [LARGE SCALE GENOMIC DNA]</scope>
    <source>
        <strain evidence="10 11">MS-2</strain>
    </source>
</reference>
<dbReference type="PANTHER" id="PTHR11361:SF148">
    <property type="entry name" value="DNA MISMATCH REPAIR PROTEIN MSH6"/>
    <property type="match status" value="1"/>
</dbReference>
<accession>A0ABR2ZCC4</accession>
<evidence type="ECO:0000256" key="6">
    <source>
        <dbReference type="PIRNR" id="PIRNR037677"/>
    </source>
</evidence>
<dbReference type="NCBIfam" id="NF003810">
    <property type="entry name" value="PRK05399.1"/>
    <property type="match status" value="1"/>
</dbReference>
<evidence type="ECO:0000256" key="2">
    <source>
        <dbReference type="ARBA" id="ARBA00022741"/>
    </source>
</evidence>
<dbReference type="Pfam" id="PF00488">
    <property type="entry name" value="MutS_V"/>
    <property type="match status" value="1"/>
</dbReference>
<dbReference type="EMBL" id="JBBXMP010000237">
    <property type="protein sequence ID" value="KAL0059301.1"/>
    <property type="molecule type" value="Genomic_DNA"/>
</dbReference>
<evidence type="ECO:0000256" key="8">
    <source>
        <dbReference type="SAM" id="MobiDB-lite"/>
    </source>
</evidence>
<keyword evidence="11" id="KW-1185">Reference proteome</keyword>
<gene>
    <name evidence="10" type="primary">MSH6</name>
    <name evidence="10" type="ORF">AAF712_013989</name>
</gene>
<dbReference type="InterPro" id="IPR007861">
    <property type="entry name" value="DNA_mismatch_repair_MutS_clamp"/>
</dbReference>
<dbReference type="InterPro" id="IPR045076">
    <property type="entry name" value="MutS"/>
</dbReference>
<dbReference type="SUPFAM" id="SSF55271">
    <property type="entry name" value="DNA repair protein MutS, domain I"/>
    <property type="match status" value="1"/>
</dbReference>
<keyword evidence="5 6" id="KW-0238">DNA-binding</keyword>
<dbReference type="InterPro" id="IPR007695">
    <property type="entry name" value="DNA_mismatch_repair_MutS-lik_N"/>
</dbReference>
<keyword evidence="4 6" id="KW-0067">ATP-binding</keyword>
<keyword evidence="6 7" id="KW-0234">DNA repair</keyword>
<dbReference type="SMART" id="SM00534">
    <property type="entry name" value="MUTSac"/>
    <property type="match status" value="1"/>
</dbReference>